<evidence type="ECO:0000313" key="3">
    <source>
        <dbReference type="Proteomes" id="UP000222310"/>
    </source>
</evidence>
<dbReference type="GeneID" id="57097833"/>
<sequence length="97" mass="10398">MPNSSTGLANNLNSDDESISLKVKIGVSSKTLKQFAVMVSIGLSFWCGFEIANKQKQSQIQTQNQTQIANCSAGQDSKTTSPMSSSTTPIKPSVRQD</sequence>
<evidence type="ECO:0000313" key="2">
    <source>
        <dbReference type="EMBL" id="PHK01980.1"/>
    </source>
</evidence>
<proteinExistence type="predicted"/>
<dbReference type="Proteomes" id="UP000222310">
    <property type="component" value="Unassembled WGS sequence"/>
</dbReference>
<organism evidence="2 3">
    <name type="scientific">Nostoc linckia z8</name>
    <dbReference type="NCBI Taxonomy" id="1628746"/>
    <lineage>
        <taxon>Bacteria</taxon>
        <taxon>Bacillati</taxon>
        <taxon>Cyanobacteriota</taxon>
        <taxon>Cyanophyceae</taxon>
        <taxon>Nostocales</taxon>
        <taxon>Nostocaceae</taxon>
        <taxon>Nostoc</taxon>
    </lineage>
</organism>
<gene>
    <name evidence="2" type="ORF">VF08_20505</name>
</gene>
<name>A0A9Q6EK89_NOSLI</name>
<feature type="region of interest" description="Disordered" evidence="1">
    <location>
        <begin position="61"/>
        <end position="97"/>
    </location>
</feature>
<protein>
    <submittedName>
        <fullName evidence="2">Uncharacterized protein</fullName>
    </submittedName>
</protein>
<evidence type="ECO:0000256" key="1">
    <source>
        <dbReference type="SAM" id="MobiDB-lite"/>
    </source>
</evidence>
<dbReference type="RefSeq" id="WP_099070334.1">
    <property type="nucleotide sequence ID" value="NZ_LAHD01000062.1"/>
</dbReference>
<reference evidence="2 3" key="1">
    <citation type="submission" date="2015-02" db="EMBL/GenBank/DDBJ databases">
        <title>Nostoc linckia genome annotation.</title>
        <authorList>
            <person name="Zhou Z."/>
        </authorList>
    </citation>
    <scope>NUCLEOTIDE SEQUENCE [LARGE SCALE GENOMIC DNA]</scope>
    <source>
        <strain evidence="3">z8</strain>
    </source>
</reference>
<dbReference type="EMBL" id="LAHD01000062">
    <property type="protein sequence ID" value="PHK01980.1"/>
    <property type="molecule type" value="Genomic_DNA"/>
</dbReference>
<accession>A0A9Q6EK89</accession>
<feature type="compositionally biased region" description="Low complexity" evidence="1">
    <location>
        <begin position="77"/>
        <end position="97"/>
    </location>
</feature>
<comment type="caution">
    <text evidence="2">The sequence shown here is derived from an EMBL/GenBank/DDBJ whole genome shotgun (WGS) entry which is preliminary data.</text>
</comment>
<dbReference type="AlphaFoldDB" id="A0A9Q6EK89"/>